<dbReference type="Pfam" id="PF20253">
    <property type="entry name" value="DUF6604"/>
    <property type="match status" value="1"/>
</dbReference>
<sequence length="895" mass="101585">MSALFLRSSYQQYKEDTNLVASWLASTARSCGYPKDLLFGSNVQDTGSKGPGRLKGKARKQAKQPGNEIGENSKRAPIIAIKDFIALAEFIVGKKKQVVEVPSYLAYTLDRAIRTRKDHGALARMRPGAESSYENHSYFVGVLERVKEVLAPLMPVRTTPKPKPGAEPSADDVSNRFEKLKVEEPSQEFLNAPDVVIPERPIPEFEAEQLDNLDEVNTVFLLFLEDLRQIREVINNLWKRYEDGTYGLVALSLATNTAVDFARALENDLFPLLNKHGGSESLFQKAWGATCLSHGQNPNHREQPGDGINLRMYNEAENMMWNAYHFLNEFKKVVGVGSRDVSPWKPGSYGVYDPKSNRGSMTDRQKYDEDRALLMDFLPVVALHVRAAFDKDVILEDELIRGCRIVFETGDVSLWNVLSIQLFLDVHHTLRSKVSDAFNGFIGATFNLHDSLQETLDFHENLHMKSWPKESNRFLEAIRNEIILFVSDKHYLKSAKDTPNWPKLQHLFIWRRHLVFSGLHMYRRQAQAQKLGVEFANMWGATVLTPHLYHAGKSIFGERAPEGTEEYFRRYLLTTGTSAASLAKNSRRNWQRSKAGARGLKELAPLARTFNDRYCNYYYRYDLTPDHLKNILENIKIWEVHGPDLEDIDISNRSDPDDWVGADDPRPRRLRSLPPGKKKQDGKALQRLTAPALLKKMCSTLEDEKDELSFDYFRMHLQCWKLLRSIREKCHPMLRKMFGPGYLETESHLEVMVGYVLLSAVNVSSFPPQIAKAKKTAEVTSALLAKTAEAIEELVDRGEGTRVTGPPPPVDIDAEWADFDYYHESEMRPRRPSLTLSEFEALYSRPGGGSELPQLAADGTNLPALSADMQALYESLARGLSERPPKPGDADYFSR</sequence>
<dbReference type="PANTHER" id="PTHR38795">
    <property type="entry name" value="DUF6604 DOMAIN-CONTAINING PROTEIN"/>
    <property type="match status" value="1"/>
</dbReference>
<dbReference type="InterPro" id="IPR046539">
    <property type="entry name" value="DUF6604"/>
</dbReference>
<reference evidence="3 4" key="1">
    <citation type="submission" date="2024-04" db="EMBL/GenBank/DDBJ databases">
        <title>Phyllosticta paracitricarpa is synonymous to the EU quarantine fungus P. citricarpa based on phylogenomic analyses.</title>
        <authorList>
            <consortium name="Lawrence Berkeley National Laboratory"/>
            <person name="Van Ingen-Buijs V.A."/>
            <person name="Van Westerhoven A.C."/>
            <person name="Haridas S."/>
            <person name="Skiadas P."/>
            <person name="Martin F."/>
            <person name="Groenewald J.Z."/>
            <person name="Crous P.W."/>
            <person name="Seidl M.F."/>
        </authorList>
    </citation>
    <scope>NUCLEOTIDE SEQUENCE [LARGE SCALE GENOMIC DNA]</scope>
    <source>
        <strain evidence="3 4">CBS 123374</strain>
    </source>
</reference>
<evidence type="ECO:0000313" key="3">
    <source>
        <dbReference type="EMBL" id="KAK8237777.1"/>
    </source>
</evidence>
<feature type="domain" description="DUF6604" evidence="2">
    <location>
        <begin position="11"/>
        <end position="271"/>
    </location>
</feature>
<protein>
    <recommendedName>
        <fullName evidence="2">DUF6604 domain-containing protein</fullName>
    </recommendedName>
</protein>
<keyword evidence="4" id="KW-1185">Reference proteome</keyword>
<gene>
    <name evidence="3" type="ORF">HDK90DRAFT_549672</name>
</gene>
<name>A0ABR1YSW3_9PEZI</name>
<proteinExistence type="predicted"/>
<evidence type="ECO:0000256" key="1">
    <source>
        <dbReference type="SAM" id="MobiDB-lite"/>
    </source>
</evidence>
<comment type="caution">
    <text evidence="3">The sequence shown here is derived from an EMBL/GenBank/DDBJ whole genome shotgun (WGS) entry which is preliminary data.</text>
</comment>
<feature type="region of interest" description="Disordered" evidence="1">
    <location>
        <begin position="42"/>
        <end position="71"/>
    </location>
</feature>
<evidence type="ECO:0000313" key="4">
    <source>
        <dbReference type="Proteomes" id="UP001492380"/>
    </source>
</evidence>
<dbReference type="EMBL" id="JBBWRZ010000004">
    <property type="protein sequence ID" value="KAK8237777.1"/>
    <property type="molecule type" value="Genomic_DNA"/>
</dbReference>
<feature type="region of interest" description="Disordered" evidence="1">
    <location>
        <begin position="656"/>
        <end position="682"/>
    </location>
</feature>
<feature type="compositionally biased region" description="Basic residues" evidence="1">
    <location>
        <begin position="52"/>
        <end position="62"/>
    </location>
</feature>
<dbReference type="PANTHER" id="PTHR38795:SF1">
    <property type="entry name" value="DUF6604 DOMAIN-CONTAINING PROTEIN"/>
    <property type="match status" value="1"/>
</dbReference>
<dbReference type="Proteomes" id="UP001492380">
    <property type="component" value="Unassembled WGS sequence"/>
</dbReference>
<evidence type="ECO:0000259" key="2">
    <source>
        <dbReference type="Pfam" id="PF20253"/>
    </source>
</evidence>
<accession>A0ABR1YSW3</accession>
<organism evidence="3 4">
    <name type="scientific">Phyllosticta capitalensis</name>
    <dbReference type="NCBI Taxonomy" id="121624"/>
    <lineage>
        <taxon>Eukaryota</taxon>
        <taxon>Fungi</taxon>
        <taxon>Dikarya</taxon>
        <taxon>Ascomycota</taxon>
        <taxon>Pezizomycotina</taxon>
        <taxon>Dothideomycetes</taxon>
        <taxon>Dothideomycetes incertae sedis</taxon>
        <taxon>Botryosphaeriales</taxon>
        <taxon>Phyllostictaceae</taxon>
        <taxon>Phyllosticta</taxon>
    </lineage>
</organism>